<keyword evidence="7" id="KW-0812">Transmembrane</keyword>
<keyword evidence="7" id="KW-0472">Membrane</keyword>
<dbReference type="CDD" id="cd00082">
    <property type="entry name" value="HisKA"/>
    <property type="match status" value="1"/>
</dbReference>
<dbReference type="PANTHER" id="PTHR43711">
    <property type="entry name" value="TWO-COMPONENT HISTIDINE KINASE"/>
    <property type="match status" value="1"/>
</dbReference>
<feature type="transmembrane region" description="Helical" evidence="7">
    <location>
        <begin position="107"/>
        <end position="127"/>
    </location>
</feature>
<evidence type="ECO:0000259" key="8">
    <source>
        <dbReference type="PROSITE" id="PS50109"/>
    </source>
</evidence>
<dbReference type="SUPFAM" id="SSF55785">
    <property type="entry name" value="PYP-like sensor domain (PAS domain)"/>
    <property type="match status" value="1"/>
</dbReference>
<keyword evidence="3" id="KW-0597">Phosphoprotein</keyword>
<dbReference type="Pfam" id="PF00512">
    <property type="entry name" value="HisKA"/>
    <property type="match status" value="1"/>
</dbReference>
<dbReference type="PROSITE" id="PS50109">
    <property type="entry name" value="HIS_KIN"/>
    <property type="match status" value="1"/>
</dbReference>
<keyword evidence="11" id="KW-1185">Reference proteome</keyword>
<dbReference type="InterPro" id="IPR003661">
    <property type="entry name" value="HisK_dim/P_dom"/>
</dbReference>
<evidence type="ECO:0000256" key="2">
    <source>
        <dbReference type="ARBA" id="ARBA00012438"/>
    </source>
</evidence>
<dbReference type="PATRIC" id="fig|1618023.3.peg.6"/>
<dbReference type="Gene3D" id="1.10.287.130">
    <property type="match status" value="1"/>
</dbReference>
<dbReference type="InterPro" id="IPR036097">
    <property type="entry name" value="HisK_dim/P_sf"/>
</dbReference>
<dbReference type="EMBL" id="JYON01000016">
    <property type="protein sequence ID" value="KJH70905.1"/>
    <property type="molecule type" value="Genomic_DNA"/>
</dbReference>
<feature type="transmembrane region" description="Helical" evidence="7">
    <location>
        <begin position="35"/>
        <end position="56"/>
    </location>
</feature>
<feature type="transmembrane region" description="Helical" evidence="7">
    <location>
        <begin position="133"/>
        <end position="157"/>
    </location>
</feature>
<dbReference type="AlphaFoldDB" id="A0A0D8ZQ97"/>
<feature type="domain" description="Histidine kinase" evidence="8">
    <location>
        <begin position="718"/>
        <end position="934"/>
    </location>
</feature>
<dbReference type="InterPro" id="IPR005467">
    <property type="entry name" value="His_kinase_dom"/>
</dbReference>
<dbReference type="SUPFAM" id="SSF55874">
    <property type="entry name" value="ATPase domain of HSP90 chaperone/DNA topoisomerase II/histidine kinase"/>
    <property type="match status" value="1"/>
</dbReference>
<dbReference type="SMART" id="SM00387">
    <property type="entry name" value="HATPase_c"/>
    <property type="match status" value="1"/>
</dbReference>
<feature type="transmembrane region" description="Helical" evidence="7">
    <location>
        <begin position="6"/>
        <end position="28"/>
    </location>
</feature>
<dbReference type="CDD" id="cd18773">
    <property type="entry name" value="PDC1_HK_sensor"/>
    <property type="match status" value="1"/>
</dbReference>
<dbReference type="Proteomes" id="UP000032452">
    <property type="component" value="Unassembled WGS sequence"/>
</dbReference>
<proteinExistence type="predicted"/>
<dbReference type="InterPro" id="IPR004358">
    <property type="entry name" value="Sig_transdc_His_kin-like_C"/>
</dbReference>
<evidence type="ECO:0000256" key="4">
    <source>
        <dbReference type="ARBA" id="ARBA00022679"/>
    </source>
</evidence>
<keyword evidence="7" id="KW-1133">Transmembrane helix</keyword>
<dbReference type="CDD" id="cd00130">
    <property type="entry name" value="PAS"/>
    <property type="match status" value="1"/>
</dbReference>
<dbReference type="SMART" id="SM00388">
    <property type="entry name" value="HisKA"/>
    <property type="match status" value="1"/>
</dbReference>
<dbReference type="STRING" id="1618023.UH38_15015"/>
<comment type="catalytic activity">
    <reaction evidence="1">
        <text>ATP + protein L-histidine = ADP + protein N-phospho-L-histidine.</text>
        <dbReference type="EC" id="2.7.13.3"/>
    </reaction>
</comment>
<dbReference type="InterPro" id="IPR035965">
    <property type="entry name" value="PAS-like_dom_sf"/>
</dbReference>
<dbReference type="NCBIfam" id="TIGR00229">
    <property type="entry name" value="sensory_box"/>
    <property type="match status" value="1"/>
</dbReference>
<dbReference type="InterPro" id="IPR003594">
    <property type="entry name" value="HATPase_dom"/>
</dbReference>
<dbReference type="Gene3D" id="3.30.450.20">
    <property type="entry name" value="PAS domain"/>
    <property type="match status" value="1"/>
</dbReference>
<dbReference type="InterPro" id="IPR050736">
    <property type="entry name" value="Sensor_HK_Regulatory"/>
</dbReference>
<dbReference type="PRINTS" id="PR00344">
    <property type="entry name" value="BCTRLSENSOR"/>
</dbReference>
<dbReference type="Pfam" id="PF13426">
    <property type="entry name" value="PAS_9"/>
    <property type="match status" value="1"/>
</dbReference>
<dbReference type="SMART" id="SM00091">
    <property type="entry name" value="PAS"/>
    <property type="match status" value="1"/>
</dbReference>
<dbReference type="PROSITE" id="PS50112">
    <property type="entry name" value="PAS"/>
    <property type="match status" value="1"/>
</dbReference>
<evidence type="ECO:0000256" key="7">
    <source>
        <dbReference type="SAM" id="Phobius"/>
    </source>
</evidence>
<comment type="caution">
    <text evidence="10">The sequence shown here is derived from an EMBL/GenBank/DDBJ whole genome shotgun (WGS) entry which is preliminary data.</text>
</comment>
<feature type="transmembrane region" description="Helical" evidence="7">
    <location>
        <begin position="178"/>
        <end position="196"/>
    </location>
</feature>
<dbReference type="Pfam" id="PF02518">
    <property type="entry name" value="HATPase_c"/>
    <property type="match status" value="1"/>
</dbReference>
<organism evidence="10 11">
    <name type="scientific">Aliterella atlantica CENA595</name>
    <dbReference type="NCBI Taxonomy" id="1618023"/>
    <lineage>
        <taxon>Bacteria</taxon>
        <taxon>Bacillati</taxon>
        <taxon>Cyanobacteriota</taxon>
        <taxon>Cyanophyceae</taxon>
        <taxon>Chroococcidiopsidales</taxon>
        <taxon>Aliterellaceae</taxon>
        <taxon>Aliterella</taxon>
    </lineage>
</organism>
<dbReference type="SUPFAM" id="SSF47384">
    <property type="entry name" value="Homodimeric domain of signal transducing histidine kinase"/>
    <property type="match status" value="1"/>
</dbReference>
<keyword evidence="6" id="KW-0902">Two-component regulatory system</keyword>
<evidence type="ECO:0000259" key="9">
    <source>
        <dbReference type="PROSITE" id="PS50112"/>
    </source>
</evidence>
<dbReference type="RefSeq" id="WP_045055492.1">
    <property type="nucleotide sequence ID" value="NZ_CAWMDP010000001.1"/>
</dbReference>
<feature type="transmembrane region" description="Helical" evidence="7">
    <location>
        <begin position="76"/>
        <end position="95"/>
    </location>
</feature>
<dbReference type="GO" id="GO:0000155">
    <property type="term" value="F:phosphorelay sensor kinase activity"/>
    <property type="evidence" value="ECO:0007669"/>
    <property type="project" value="InterPro"/>
</dbReference>
<keyword evidence="4" id="KW-0808">Transferase</keyword>
<gene>
    <name evidence="10" type="ORF">UH38_15015</name>
</gene>
<keyword evidence="5" id="KW-0418">Kinase</keyword>
<dbReference type="PANTHER" id="PTHR43711:SF26">
    <property type="entry name" value="SENSOR HISTIDINE KINASE RCSC"/>
    <property type="match status" value="1"/>
</dbReference>
<evidence type="ECO:0000256" key="1">
    <source>
        <dbReference type="ARBA" id="ARBA00000085"/>
    </source>
</evidence>
<protein>
    <recommendedName>
        <fullName evidence="2">histidine kinase</fullName>
        <ecNumber evidence="2">2.7.13.3</ecNumber>
    </recommendedName>
</protein>
<feature type="domain" description="PAS" evidence="9">
    <location>
        <begin position="576"/>
        <end position="646"/>
    </location>
</feature>
<evidence type="ECO:0000313" key="10">
    <source>
        <dbReference type="EMBL" id="KJH70905.1"/>
    </source>
</evidence>
<evidence type="ECO:0000256" key="3">
    <source>
        <dbReference type="ARBA" id="ARBA00022553"/>
    </source>
</evidence>
<reference evidence="10 11" key="1">
    <citation type="submission" date="2015-02" db="EMBL/GenBank/DDBJ databases">
        <title>Draft genome of a novel marine cyanobacterium (Chroococcales) isolated from South Atlantic Ocean.</title>
        <authorList>
            <person name="Rigonato J."/>
            <person name="Alvarenga D.O."/>
            <person name="Branco L.H."/>
            <person name="Varani A.M."/>
            <person name="Brandini F.P."/>
            <person name="Fiore M.F."/>
        </authorList>
    </citation>
    <scope>NUCLEOTIDE SEQUENCE [LARGE SCALE GENOMIC DNA]</scope>
    <source>
        <strain evidence="10 11">CENA595</strain>
    </source>
</reference>
<sequence>MKQLTIFPSISKQSLLTLLVLLTTVLVGNYFKLPLLFGIDFLFGSIAVLIVIYLFGTTWGVLAATITGIQTIIALNHPYAAIVYIFEALFVGLLLKRQRENILWLDMLYWLFVGMPLIWVLSYLFLSLDVTEILLIMFKQAVNGIYNALIATLLISYTPIQKLLPRPHGKQIALEKNLLNVLTSLIFFPSLILLVLDSNRVTHHITDDIQTELQSTSITVVSQLENWHKQRINALEELAQIARENNLNSSLTLQRSTEVVRRLFLDLDEIVIKDAGGQTVVSSPANQLRQDDAFSLSTNEQAIANLKPAISNVHSDINTTNSHLHLTVPIVNSSKIVGVVNSIINLKNLINIINLNTEQGEQQIAIFDERERIIISTKLKSDSSSSFSDRPEGMIRQINPNLYNWLPNSKPNQPPISRWKQSLYGQEIRLSNLPLSLAVEIPAEAQVQYIQSVYTSDLGIILLIVASAISFAVIISRRIAKPLAKLAVVTNNLPYKLTKGEEIEWFNSSIIEIESLISNFKSMAIALSDKFAEIQGVNISLEQQVQERTSAIVQTKQSLVKEIDRHQQTESALLETEARYWDLFENANDLIQSVTPEGYFLYVNRAWRETLGYSAAEVNSLTIFDIIDCDSREHCLEIFEQVMSGEEVDKVEAEFVTKYGEKIIVEGSVNCKFLDGEPVSTRSIFRNITERKRAEVEIQYALAKERELGELKSRFISIASHEFRTPLTIIFMSIKLLEQFSEQATAEQKALYFERIKAATKRMTDLLDDILVISKSESGKLSFSSTHLALHKFCCELIEEMRLSASSDRIITFVSQGDDSHAYVDEKLLRHILTNLVSNAIKYSPQGGDVSLHLTCTPKKAIFEIKDSGIGIPPADVEKLFGSFHRGSNVKNIPGTGLGLSIVKQCVDLHGGTITVKSEVGLGTTFIVTIPFIKN</sequence>
<dbReference type="FunFam" id="3.30.565.10:FF:000006">
    <property type="entry name" value="Sensor histidine kinase WalK"/>
    <property type="match status" value="1"/>
</dbReference>
<dbReference type="InterPro" id="IPR036890">
    <property type="entry name" value="HATPase_C_sf"/>
</dbReference>
<name>A0A0D8ZQ97_9CYAN</name>
<dbReference type="EC" id="2.7.13.3" evidence="2"/>
<accession>A0A0D8ZQ97</accession>
<dbReference type="InterPro" id="IPR000014">
    <property type="entry name" value="PAS"/>
</dbReference>
<dbReference type="Gene3D" id="3.30.565.10">
    <property type="entry name" value="Histidine kinase-like ATPase, C-terminal domain"/>
    <property type="match status" value="1"/>
</dbReference>
<evidence type="ECO:0000313" key="11">
    <source>
        <dbReference type="Proteomes" id="UP000032452"/>
    </source>
</evidence>
<evidence type="ECO:0000256" key="6">
    <source>
        <dbReference type="ARBA" id="ARBA00023012"/>
    </source>
</evidence>
<dbReference type="CDD" id="cd00075">
    <property type="entry name" value="HATPase"/>
    <property type="match status" value="1"/>
</dbReference>
<evidence type="ECO:0000256" key="5">
    <source>
        <dbReference type="ARBA" id="ARBA00022777"/>
    </source>
</evidence>